<dbReference type="Pfam" id="PF13602">
    <property type="entry name" value="ADH_zinc_N_2"/>
    <property type="match status" value="1"/>
</dbReference>
<evidence type="ECO:0000313" key="3">
    <source>
        <dbReference type="EMBL" id="UQW81599.1"/>
    </source>
</evidence>
<evidence type="ECO:0000259" key="1">
    <source>
        <dbReference type="SMART" id="SM00829"/>
    </source>
</evidence>
<evidence type="ECO:0000313" key="4">
    <source>
        <dbReference type="Proteomes" id="UP000223828"/>
    </source>
</evidence>
<protein>
    <submittedName>
        <fullName evidence="2 3">Oxidoreductase</fullName>
    </submittedName>
</protein>
<dbReference type="AlphaFoldDB" id="A0A2C6WPU7"/>
<dbReference type="EMBL" id="MRZN01000005">
    <property type="protein sequence ID" value="PHK50105.1"/>
    <property type="molecule type" value="Genomic_DNA"/>
</dbReference>
<dbReference type="InterPro" id="IPR036291">
    <property type="entry name" value="NAD(P)-bd_dom_sf"/>
</dbReference>
<organism evidence="2 4">
    <name type="scientific">Staphylococcus edaphicus</name>
    <dbReference type="NCBI Taxonomy" id="1955013"/>
    <lineage>
        <taxon>Bacteria</taxon>
        <taxon>Bacillati</taxon>
        <taxon>Bacillota</taxon>
        <taxon>Bacilli</taxon>
        <taxon>Bacillales</taxon>
        <taxon>Staphylococcaceae</taxon>
        <taxon>Staphylococcus</taxon>
    </lineage>
</organism>
<dbReference type="PANTHER" id="PTHR43482">
    <property type="entry name" value="PROTEIN AST1-RELATED"/>
    <property type="match status" value="1"/>
</dbReference>
<proteinExistence type="predicted"/>
<dbReference type="RefSeq" id="WP_099089863.1">
    <property type="nucleotide sequence ID" value="NZ_CP093217.1"/>
</dbReference>
<dbReference type="PANTHER" id="PTHR43482:SF1">
    <property type="entry name" value="PROTEIN AST1-RELATED"/>
    <property type="match status" value="1"/>
</dbReference>
<dbReference type="InterPro" id="IPR013154">
    <property type="entry name" value="ADH-like_N"/>
</dbReference>
<dbReference type="GO" id="GO:0016491">
    <property type="term" value="F:oxidoreductase activity"/>
    <property type="evidence" value="ECO:0007669"/>
    <property type="project" value="InterPro"/>
</dbReference>
<dbReference type="OrthoDB" id="9792162at2"/>
<dbReference type="SUPFAM" id="SSF50129">
    <property type="entry name" value="GroES-like"/>
    <property type="match status" value="1"/>
</dbReference>
<dbReference type="EMBL" id="CP093217">
    <property type="protein sequence ID" value="UQW81599.1"/>
    <property type="molecule type" value="Genomic_DNA"/>
</dbReference>
<reference evidence="2" key="3">
    <citation type="submission" date="2017-10" db="EMBL/GenBank/DDBJ databases">
        <authorList>
            <person name="Vrbovska V."/>
            <person name="Kovarovic V."/>
            <person name="Indrakova A."/>
        </authorList>
    </citation>
    <scope>NUCLEOTIDE SEQUENCE</scope>
    <source>
        <strain evidence="2">CCM 8730</strain>
    </source>
</reference>
<dbReference type="InterPro" id="IPR052585">
    <property type="entry name" value="Lipid_raft_assoc_Zn_ADH"/>
</dbReference>
<gene>
    <name evidence="2" type="ORF">BTJ66_04965</name>
    <name evidence="3" type="ORF">MNY58_00295</name>
</gene>
<sequence>MKAIQLNKYNKNLSVEVNEIPIPKVNDNEVLIQVAYAAINPLENLTISGKVRLIQDYQKPFTLGNELTGKISKIGSGIKNFSIGDAVYTRLPVEKIGAFADYVTVDAKYISKLSNNLNFKTGAAAALTGLTAYQALTEELNIEPGKTLFIPGGSGSFGQMAVPIAKSLGLKVIVSGSPRLKEQFIAKGVDQYLDYKQENYWDVLTDVDYIIDTLGPHEFDKELSVIKHGGTLVSLINSPNKHFAEKNGYSKLKTILFSLAGKKFDKKAHSKGINYRFVYVRADGNQLSTLTQMIERENIIPDIDSKIFTVNEVNEALDYVFNHHTNGKVLLQFDDMEDATSE</sequence>
<dbReference type="Gene3D" id="3.40.50.720">
    <property type="entry name" value="NAD(P)-binding Rossmann-like Domain"/>
    <property type="match status" value="1"/>
</dbReference>
<accession>A0A2C6WPU7</accession>
<reference evidence="2" key="1">
    <citation type="journal article" date="2017" name="Appl. Environ. Microbiol.">
        <title>Staphylococcus edaphicus sp. nov., isolated in Antarctica, harbours mecC gene and genomic islands with suspected role in adaptation to extreme environment.</title>
        <authorList>
            <person name="Pantucek R."/>
            <person name="Sedlacek I."/>
            <person name="Indrakova A."/>
            <person name="Vrbovska V."/>
            <person name="Maslanova I."/>
            <person name="Kovarovic V."/>
            <person name="Svec P."/>
            <person name="Kralova S."/>
            <person name="Kristofova L."/>
            <person name="Keklakova J."/>
            <person name="Petras P."/>
            <person name="Doskar J."/>
        </authorList>
    </citation>
    <scope>NUCLEOTIDE SEQUENCE</scope>
    <source>
        <strain evidence="2">CCM 8730</strain>
    </source>
</reference>
<name>A0A2C6WPU7_9STAP</name>
<dbReference type="SMART" id="SM00829">
    <property type="entry name" value="PKS_ER"/>
    <property type="match status" value="1"/>
</dbReference>
<dbReference type="InterPro" id="IPR011032">
    <property type="entry name" value="GroES-like_sf"/>
</dbReference>
<keyword evidence="5" id="KW-1185">Reference proteome</keyword>
<evidence type="ECO:0000313" key="5">
    <source>
        <dbReference type="Proteomes" id="UP001056588"/>
    </source>
</evidence>
<dbReference type="SUPFAM" id="SSF51735">
    <property type="entry name" value="NAD(P)-binding Rossmann-fold domains"/>
    <property type="match status" value="1"/>
</dbReference>
<dbReference type="Gene3D" id="3.90.180.10">
    <property type="entry name" value="Medium-chain alcohol dehydrogenases, catalytic domain"/>
    <property type="match status" value="1"/>
</dbReference>
<feature type="domain" description="Enoyl reductase (ER)" evidence="1">
    <location>
        <begin position="8"/>
        <end position="331"/>
    </location>
</feature>
<dbReference type="CDD" id="cd05289">
    <property type="entry name" value="MDR_like_2"/>
    <property type="match status" value="1"/>
</dbReference>
<reference evidence="3" key="4">
    <citation type="submission" date="2022-03" db="EMBL/GenBank/DDBJ databases">
        <title>Complete Genome Sequence of Staphylococcus edaphicus strain CCM 8731.</title>
        <authorList>
            <person name="Rimmer C.O."/>
            <person name="Thomas J.C."/>
        </authorList>
    </citation>
    <scope>NUCLEOTIDE SEQUENCE</scope>
    <source>
        <strain evidence="3">CCM 8731</strain>
    </source>
</reference>
<dbReference type="InterPro" id="IPR020843">
    <property type="entry name" value="ER"/>
</dbReference>
<dbReference type="Proteomes" id="UP001056588">
    <property type="component" value="Chromosome"/>
</dbReference>
<dbReference type="Proteomes" id="UP000223828">
    <property type="component" value="Unassembled WGS sequence"/>
</dbReference>
<reference evidence="4" key="2">
    <citation type="submission" date="2017-10" db="EMBL/GenBank/DDBJ databases">
        <title>Staphylococcus edaphicus sp. nov., isolated in Antarctica, harbouring mecC gene and genomic islands essential in adaptation to extreme environment.</title>
        <authorList>
            <person name="Pantucek R."/>
            <person name="Sedlacek I."/>
            <person name="Indrakova A."/>
            <person name="Vrbovska V."/>
            <person name="Maslanova I."/>
            <person name="Kovarovic V."/>
            <person name="Svec P."/>
            <person name="Kralova S."/>
            <person name="Kristofova L."/>
            <person name="Keklakova J."/>
            <person name="Petras P."/>
            <person name="Doskar J."/>
        </authorList>
    </citation>
    <scope>NUCLEOTIDE SEQUENCE [LARGE SCALE GENOMIC DNA]</scope>
    <source>
        <strain evidence="4">CCM 5085</strain>
    </source>
</reference>
<evidence type="ECO:0000313" key="2">
    <source>
        <dbReference type="EMBL" id="PHK50105.1"/>
    </source>
</evidence>
<dbReference type="Pfam" id="PF08240">
    <property type="entry name" value="ADH_N"/>
    <property type="match status" value="1"/>
</dbReference>